<dbReference type="Pfam" id="PF00589">
    <property type="entry name" value="Phage_integrase"/>
    <property type="match status" value="1"/>
</dbReference>
<dbReference type="GO" id="GO:0003677">
    <property type="term" value="F:DNA binding"/>
    <property type="evidence" value="ECO:0007669"/>
    <property type="project" value="UniProtKB-KW"/>
</dbReference>
<evidence type="ECO:0000313" key="6">
    <source>
        <dbReference type="EMBL" id="SFL00286.1"/>
    </source>
</evidence>
<dbReference type="EMBL" id="FOSP01000025">
    <property type="protein sequence ID" value="SFL00286.1"/>
    <property type="molecule type" value="Genomic_DNA"/>
</dbReference>
<feature type="domain" description="Tyr recombinase" evidence="5">
    <location>
        <begin position="73"/>
        <end position="225"/>
    </location>
</feature>
<keyword evidence="4" id="KW-0233">DNA recombination</keyword>
<evidence type="ECO:0000256" key="3">
    <source>
        <dbReference type="ARBA" id="ARBA00023125"/>
    </source>
</evidence>
<keyword evidence="7" id="KW-1185">Reference proteome</keyword>
<reference evidence="7" key="1">
    <citation type="submission" date="2016-10" db="EMBL/GenBank/DDBJ databases">
        <authorList>
            <person name="Varghese N."/>
            <person name="Submissions S."/>
        </authorList>
    </citation>
    <scope>NUCLEOTIDE SEQUENCE [LARGE SCALE GENOMIC DNA]</scope>
    <source>
        <strain evidence="7">Nm69</strain>
    </source>
</reference>
<organism evidence="6 7">
    <name type="scientific">Nitrosomonas aestuarii</name>
    <dbReference type="NCBI Taxonomy" id="52441"/>
    <lineage>
        <taxon>Bacteria</taxon>
        <taxon>Pseudomonadati</taxon>
        <taxon>Pseudomonadota</taxon>
        <taxon>Betaproteobacteria</taxon>
        <taxon>Nitrosomonadales</taxon>
        <taxon>Nitrosomonadaceae</taxon>
        <taxon>Nitrosomonas</taxon>
    </lineage>
</organism>
<dbReference type="InterPro" id="IPR013762">
    <property type="entry name" value="Integrase-like_cat_sf"/>
</dbReference>
<evidence type="ECO:0000256" key="4">
    <source>
        <dbReference type="ARBA" id="ARBA00023172"/>
    </source>
</evidence>
<evidence type="ECO:0000256" key="2">
    <source>
        <dbReference type="ARBA" id="ARBA00022908"/>
    </source>
</evidence>
<evidence type="ECO:0000313" key="7">
    <source>
        <dbReference type="Proteomes" id="UP000199533"/>
    </source>
</evidence>
<dbReference type="STRING" id="52441.SAMN05216302_102551"/>
<dbReference type="GO" id="GO:0006310">
    <property type="term" value="P:DNA recombination"/>
    <property type="evidence" value="ECO:0007669"/>
    <property type="project" value="UniProtKB-KW"/>
</dbReference>
<dbReference type="SUPFAM" id="SSF56349">
    <property type="entry name" value="DNA breaking-rejoining enzymes"/>
    <property type="match status" value="1"/>
</dbReference>
<keyword evidence="2" id="KW-0229">DNA integration</keyword>
<sequence>MHWCEQIAVGLTAIEPVVVAAYVEELSSAHSAPSVKQHLAALSMLFDWLVIGQVMTFNPAASVHGPKHIVREGKTPILDEHEMRELLASLNTGKLSDLRDRAILGLMAYSFARVSALTKMQVKDFYQQGSKSWFILHEKGGKLNKVPAHHKAAEFVEHYISAAGIKDERNTPLFRSLSCRGTAITDRAVDRKNVFHMIHRKIKKTGLPKEIGCHSFRGTGITNFL</sequence>
<dbReference type="InterPro" id="IPR010998">
    <property type="entry name" value="Integrase_recombinase_N"/>
</dbReference>
<dbReference type="RefSeq" id="WP_211753436.1">
    <property type="nucleotide sequence ID" value="NZ_FOSP01000025.1"/>
</dbReference>
<gene>
    <name evidence="6" type="ORF">SAMN05216302_102551</name>
</gene>
<keyword evidence="3" id="KW-0238">DNA-binding</keyword>
<dbReference type="AlphaFoldDB" id="A0A1I4E7G2"/>
<proteinExistence type="predicted"/>
<dbReference type="Gene3D" id="1.10.443.10">
    <property type="entry name" value="Intergrase catalytic core"/>
    <property type="match status" value="1"/>
</dbReference>
<dbReference type="GO" id="GO:0007059">
    <property type="term" value="P:chromosome segregation"/>
    <property type="evidence" value="ECO:0007669"/>
    <property type="project" value="UniProtKB-KW"/>
</dbReference>
<dbReference type="Gene3D" id="1.10.150.130">
    <property type="match status" value="1"/>
</dbReference>
<dbReference type="InterPro" id="IPR011010">
    <property type="entry name" value="DNA_brk_join_enz"/>
</dbReference>
<keyword evidence="1" id="KW-0159">Chromosome partition</keyword>
<dbReference type="PANTHER" id="PTHR30349:SF81">
    <property type="entry name" value="TYROSINE RECOMBINASE XERC"/>
    <property type="match status" value="1"/>
</dbReference>
<dbReference type="InterPro" id="IPR050090">
    <property type="entry name" value="Tyrosine_recombinase_XerCD"/>
</dbReference>
<protein>
    <submittedName>
        <fullName evidence="6">Site-specific recombinase XerD</fullName>
    </submittedName>
</protein>
<dbReference type="PROSITE" id="PS51898">
    <property type="entry name" value="TYR_RECOMBINASE"/>
    <property type="match status" value="1"/>
</dbReference>
<evidence type="ECO:0000259" key="5">
    <source>
        <dbReference type="PROSITE" id="PS51898"/>
    </source>
</evidence>
<name>A0A1I4E7G2_9PROT</name>
<dbReference type="GO" id="GO:0015074">
    <property type="term" value="P:DNA integration"/>
    <property type="evidence" value="ECO:0007669"/>
    <property type="project" value="UniProtKB-KW"/>
</dbReference>
<dbReference type="InterPro" id="IPR002104">
    <property type="entry name" value="Integrase_catalytic"/>
</dbReference>
<dbReference type="Proteomes" id="UP000199533">
    <property type="component" value="Unassembled WGS sequence"/>
</dbReference>
<evidence type="ECO:0000256" key="1">
    <source>
        <dbReference type="ARBA" id="ARBA00022829"/>
    </source>
</evidence>
<dbReference type="PANTHER" id="PTHR30349">
    <property type="entry name" value="PHAGE INTEGRASE-RELATED"/>
    <property type="match status" value="1"/>
</dbReference>
<accession>A0A1I4E7G2</accession>